<evidence type="ECO:0000256" key="7">
    <source>
        <dbReference type="ARBA" id="ARBA00023237"/>
    </source>
</evidence>
<keyword evidence="5 8" id="KW-0732">Signal</keyword>
<evidence type="ECO:0000256" key="3">
    <source>
        <dbReference type="ARBA" id="ARBA00022452"/>
    </source>
</evidence>
<keyword evidence="7" id="KW-0998">Cell outer membrane</keyword>
<evidence type="ECO:0000256" key="8">
    <source>
        <dbReference type="SAM" id="SignalP"/>
    </source>
</evidence>
<dbReference type="Pfam" id="PF13620">
    <property type="entry name" value="CarboxypepD_reg"/>
    <property type="match status" value="1"/>
</dbReference>
<dbReference type="EMBL" id="BAABGY010000007">
    <property type="protein sequence ID" value="GAA4329514.1"/>
    <property type="molecule type" value="Genomic_DNA"/>
</dbReference>
<gene>
    <name evidence="11" type="ORF">GCM10023184_20060</name>
</gene>
<feature type="domain" description="Outer membrane protein beta-barrel" evidence="10">
    <location>
        <begin position="408"/>
        <end position="748"/>
    </location>
</feature>
<proteinExistence type="predicted"/>
<evidence type="ECO:0000256" key="5">
    <source>
        <dbReference type="ARBA" id="ARBA00022729"/>
    </source>
</evidence>
<dbReference type="Pfam" id="PF14905">
    <property type="entry name" value="OMP_b-brl_3"/>
    <property type="match status" value="2"/>
</dbReference>
<evidence type="ECO:0000259" key="10">
    <source>
        <dbReference type="Pfam" id="PF14905"/>
    </source>
</evidence>
<evidence type="ECO:0000259" key="9">
    <source>
        <dbReference type="Pfam" id="PF07715"/>
    </source>
</evidence>
<feature type="signal peptide" evidence="8">
    <location>
        <begin position="1"/>
        <end position="19"/>
    </location>
</feature>
<keyword evidence="6" id="KW-0472">Membrane</keyword>
<comment type="subcellular location">
    <subcellularLocation>
        <location evidence="1">Cell outer membrane</location>
        <topology evidence="1">Multi-pass membrane protein</topology>
    </subcellularLocation>
</comment>
<dbReference type="InterPro" id="IPR008969">
    <property type="entry name" value="CarboxyPept-like_regulatory"/>
</dbReference>
<dbReference type="SUPFAM" id="SSF49464">
    <property type="entry name" value="Carboxypeptidase regulatory domain-like"/>
    <property type="match status" value="1"/>
</dbReference>
<dbReference type="InterPro" id="IPR041700">
    <property type="entry name" value="OMP_b-brl_3"/>
</dbReference>
<dbReference type="Gene3D" id="2.40.170.20">
    <property type="entry name" value="TonB-dependent receptor, beta-barrel domain"/>
    <property type="match status" value="1"/>
</dbReference>
<dbReference type="InterPro" id="IPR012910">
    <property type="entry name" value="Plug_dom"/>
</dbReference>
<keyword evidence="2" id="KW-0813">Transport</keyword>
<evidence type="ECO:0000256" key="4">
    <source>
        <dbReference type="ARBA" id="ARBA00022692"/>
    </source>
</evidence>
<dbReference type="PANTHER" id="PTHR30069:SF29">
    <property type="entry name" value="HEMOGLOBIN AND HEMOGLOBIN-HAPTOGLOBIN-BINDING PROTEIN 1-RELATED"/>
    <property type="match status" value="1"/>
</dbReference>
<protein>
    <submittedName>
        <fullName evidence="11">Outer membrane beta-barrel family protein</fullName>
    </submittedName>
</protein>
<feature type="chain" id="PRO_5045514516" evidence="8">
    <location>
        <begin position="20"/>
        <end position="865"/>
    </location>
</feature>
<dbReference type="Proteomes" id="UP001501725">
    <property type="component" value="Unassembled WGS sequence"/>
</dbReference>
<dbReference type="InterPro" id="IPR036942">
    <property type="entry name" value="Beta-barrel_TonB_sf"/>
</dbReference>
<dbReference type="Gene3D" id="2.60.40.1120">
    <property type="entry name" value="Carboxypeptidase-like, regulatory domain"/>
    <property type="match status" value="1"/>
</dbReference>
<accession>A0ABP8GT13</accession>
<evidence type="ECO:0000313" key="11">
    <source>
        <dbReference type="EMBL" id="GAA4329514.1"/>
    </source>
</evidence>
<comment type="caution">
    <text evidence="11">The sequence shown here is derived from an EMBL/GenBank/DDBJ whole genome shotgun (WGS) entry which is preliminary data.</text>
</comment>
<feature type="domain" description="Outer membrane protein beta-barrel" evidence="10">
    <location>
        <begin position="770"/>
        <end position="838"/>
    </location>
</feature>
<evidence type="ECO:0000313" key="12">
    <source>
        <dbReference type="Proteomes" id="UP001501725"/>
    </source>
</evidence>
<dbReference type="SUPFAM" id="SSF56935">
    <property type="entry name" value="Porins"/>
    <property type="match status" value="1"/>
</dbReference>
<keyword evidence="12" id="KW-1185">Reference proteome</keyword>
<dbReference type="InterPro" id="IPR039426">
    <property type="entry name" value="TonB-dep_rcpt-like"/>
</dbReference>
<dbReference type="InterPro" id="IPR037066">
    <property type="entry name" value="Plug_dom_sf"/>
</dbReference>
<dbReference type="PANTHER" id="PTHR30069">
    <property type="entry name" value="TONB-DEPENDENT OUTER MEMBRANE RECEPTOR"/>
    <property type="match status" value="1"/>
</dbReference>
<feature type="domain" description="TonB-dependent receptor plug" evidence="9">
    <location>
        <begin position="180"/>
        <end position="250"/>
    </location>
</feature>
<reference evidence="12" key="1">
    <citation type="journal article" date="2019" name="Int. J. Syst. Evol. Microbiol.">
        <title>The Global Catalogue of Microorganisms (GCM) 10K type strain sequencing project: providing services to taxonomists for standard genome sequencing and annotation.</title>
        <authorList>
            <consortium name="The Broad Institute Genomics Platform"/>
            <consortium name="The Broad Institute Genome Sequencing Center for Infectious Disease"/>
            <person name="Wu L."/>
            <person name="Ma J."/>
        </authorList>
    </citation>
    <scope>NUCLEOTIDE SEQUENCE [LARGE SCALE GENOMIC DNA]</scope>
    <source>
        <strain evidence="12">JCM 17919</strain>
    </source>
</reference>
<evidence type="ECO:0000256" key="1">
    <source>
        <dbReference type="ARBA" id="ARBA00004571"/>
    </source>
</evidence>
<organism evidence="11 12">
    <name type="scientific">Flaviaesturariibacter amylovorans</name>
    <dbReference type="NCBI Taxonomy" id="1084520"/>
    <lineage>
        <taxon>Bacteria</taxon>
        <taxon>Pseudomonadati</taxon>
        <taxon>Bacteroidota</taxon>
        <taxon>Chitinophagia</taxon>
        <taxon>Chitinophagales</taxon>
        <taxon>Chitinophagaceae</taxon>
        <taxon>Flaviaestuariibacter</taxon>
    </lineage>
</organism>
<dbReference type="Pfam" id="PF07715">
    <property type="entry name" value="Plug"/>
    <property type="match status" value="1"/>
</dbReference>
<dbReference type="RefSeq" id="WP_345255493.1">
    <property type="nucleotide sequence ID" value="NZ_BAABGY010000007.1"/>
</dbReference>
<dbReference type="Gene3D" id="2.170.130.10">
    <property type="entry name" value="TonB-dependent receptor, plug domain"/>
    <property type="match status" value="1"/>
</dbReference>
<evidence type="ECO:0000256" key="6">
    <source>
        <dbReference type="ARBA" id="ARBA00023136"/>
    </source>
</evidence>
<sequence length="865" mass="95064">MIRLYYLCLALILSFSAVAQQRPAGGGGANRGGPSMTGRFYGRVVDAGSNKGIEAASVVLVTMRVDTVTKLRKESIVGGMLTAANGDFSVENVPAMGQYTLRITGIGYKTLEQKVQFQRPQGGMDQSAMLNALDRDLGNIKLQINQEELANVTVSATRPQLTMGIDRKVFNVERNITSAGGTAVDVMRNVPSVSVDMDGNVSLRNNAPQIFVDGRPTTLTLDQIPADAIESVEIITNPSAKFDASGGTAGILNIVLKKQKRVGYAGSIRAGIDSRGRPNGGGDINIRQNKINVFASANLMSRKSISSGITDRTTTGFGKTSVLHQEDSTTMKGVFGFGRAGFDYFLNNRNTITISGSYNRGQPNSVSTTNIFTNLRSSGNPDTLQRISRITDAERDFRNVGVQASFKHIFPKAGHEWTADVTYNKGDNENISYINSQTSRVSPSPENQGGYLQQQNVAGTNKVLVFQTDYANPLSDKSKLEGGARMQIRDIMSDIGYNIGGKSSATFFTNEERIYALYGNYSARIKNFGYQLGLRAESSTNEGVLNRSQSFRTEFPVSLFPSIFLSQKLTDFSDLQMNYSRRINRPNFWQLFPFTDYSDSLNISRGNPALVPEFTNSVELSFSHQFKNRDNFIASVYFKNTNNLITGYQAPEFDTFLKRDVFVNSYINANRSYVTGLELVSRNKITKWWDLTSNANFFTSQIDVVGQPDQDPFLSYFFKVNNQIRLPKNFSLQLSGDYTSRIVSAPGGSNSGGGRGGGGGMFGGGGGGSAAQGFIRPNYGVDAGVRFDFLKDKKATLSLNVNDIFRTRKYDAHIESSGFVQDVVRRRDPQIARLNFSWRFGKMDATLFKRKNTRQEDAGVDSGGM</sequence>
<name>A0ABP8GT13_9BACT</name>
<keyword evidence="4" id="KW-0812">Transmembrane</keyword>
<evidence type="ECO:0000256" key="2">
    <source>
        <dbReference type="ARBA" id="ARBA00022448"/>
    </source>
</evidence>
<keyword evidence="3" id="KW-1134">Transmembrane beta strand</keyword>